<dbReference type="Proteomes" id="UP001331761">
    <property type="component" value="Unassembled WGS sequence"/>
</dbReference>
<protein>
    <submittedName>
        <fullName evidence="2">Uncharacterized protein</fullName>
    </submittedName>
</protein>
<organism evidence="2 3">
    <name type="scientific">Trichostrongylus colubriformis</name>
    <name type="common">Black scour worm</name>
    <dbReference type="NCBI Taxonomy" id="6319"/>
    <lineage>
        <taxon>Eukaryota</taxon>
        <taxon>Metazoa</taxon>
        <taxon>Ecdysozoa</taxon>
        <taxon>Nematoda</taxon>
        <taxon>Chromadorea</taxon>
        <taxon>Rhabditida</taxon>
        <taxon>Rhabditina</taxon>
        <taxon>Rhabditomorpha</taxon>
        <taxon>Strongyloidea</taxon>
        <taxon>Trichostrongylidae</taxon>
        <taxon>Trichostrongylus</taxon>
    </lineage>
</organism>
<name>A0AAN8FHU3_TRICO</name>
<sequence>MSRSSGPVTRAQARLVQAKEESSPPEGLPEESLPAAPKLTEDIQSTLIDLADNDPVLGRDAKELRDATATAVTEVWQDAHHSTEALAHQISAKNVSLLRELNTSFAAVGERVQAQPVIASCLPEGAPPKLQLFAGSSDSPPFSLWIRRFENVLRMRATP</sequence>
<keyword evidence="3" id="KW-1185">Reference proteome</keyword>
<reference evidence="2 3" key="1">
    <citation type="submission" date="2019-10" db="EMBL/GenBank/DDBJ databases">
        <title>Assembly and Annotation for the nematode Trichostrongylus colubriformis.</title>
        <authorList>
            <person name="Martin J."/>
        </authorList>
    </citation>
    <scope>NUCLEOTIDE SEQUENCE [LARGE SCALE GENOMIC DNA]</scope>
    <source>
        <strain evidence="2">G859</strain>
        <tissue evidence="2">Whole worm</tissue>
    </source>
</reference>
<dbReference type="AlphaFoldDB" id="A0AAN8FHU3"/>
<dbReference type="EMBL" id="WIXE01010644">
    <property type="protein sequence ID" value="KAK5977405.1"/>
    <property type="molecule type" value="Genomic_DNA"/>
</dbReference>
<evidence type="ECO:0000313" key="2">
    <source>
        <dbReference type="EMBL" id="KAK5977405.1"/>
    </source>
</evidence>
<evidence type="ECO:0000256" key="1">
    <source>
        <dbReference type="SAM" id="MobiDB-lite"/>
    </source>
</evidence>
<accession>A0AAN8FHU3</accession>
<comment type="caution">
    <text evidence="2">The sequence shown here is derived from an EMBL/GenBank/DDBJ whole genome shotgun (WGS) entry which is preliminary data.</text>
</comment>
<proteinExistence type="predicted"/>
<feature type="region of interest" description="Disordered" evidence="1">
    <location>
        <begin position="1"/>
        <end position="36"/>
    </location>
</feature>
<evidence type="ECO:0000313" key="3">
    <source>
        <dbReference type="Proteomes" id="UP001331761"/>
    </source>
</evidence>
<gene>
    <name evidence="2" type="ORF">GCK32_022850</name>
</gene>